<protein>
    <submittedName>
        <fullName evidence="1">Uncharacterized protein</fullName>
    </submittedName>
</protein>
<reference evidence="1 2" key="1">
    <citation type="submission" date="2019-08" db="EMBL/GenBank/DDBJ databases">
        <title>Genome of Luteibaculum oceani JCM 18817.</title>
        <authorList>
            <person name="Bowman J.P."/>
        </authorList>
    </citation>
    <scope>NUCLEOTIDE SEQUENCE [LARGE SCALE GENOMIC DNA]</scope>
    <source>
        <strain evidence="1 2">JCM 18817</strain>
    </source>
</reference>
<dbReference type="AlphaFoldDB" id="A0A5C6V1Q6"/>
<evidence type="ECO:0000313" key="2">
    <source>
        <dbReference type="Proteomes" id="UP000321168"/>
    </source>
</evidence>
<gene>
    <name evidence="1" type="ORF">FRX97_06015</name>
</gene>
<keyword evidence="2" id="KW-1185">Reference proteome</keyword>
<dbReference type="Proteomes" id="UP000321168">
    <property type="component" value="Unassembled WGS sequence"/>
</dbReference>
<accession>A0A5C6V1Q6</accession>
<name>A0A5C6V1Q6_9FLAO</name>
<dbReference type="EMBL" id="VORB01000005">
    <property type="protein sequence ID" value="TXC78770.1"/>
    <property type="molecule type" value="Genomic_DNA"/>
</dbReference>
<comment type="caution">
    <text evidence="1">The sequence shown here is derived from an EMBL/GenBank/DDBJ whole genome shotgun (WGS) entry which is preliminary data.</text>
</comment>
<dbReference type="RefSeq" id="WP_147014293.1">
    <property type="nucleotide sequence ID" value="NZ_VORB01000005.1"/>
</dbReference>
<dbReference type="OrthoDB" id="9865161at2"/>
<organism evidence="1 2">
    <name type="scientific">Luteibaculum oceani</name>
    <dbReference type="NCBI Taxonomy" id="1294296"/>
    <lineage>
        <taxon>Bacteria</taxon>
        <taxon>Pseudomonadati</taxon>
        <taxon>Bacteroidota</taxon>
        <taxon>Flavobacteriia</taxon>
        <taxon>Flavobacteriales</taxon>
        <taxon>Luteibaculaceae</taxon>
        <taxon>Luteibaculum</taxon>
    </lineage>
</organism>
<evidence type="ECO:0000313" key="1">
    <source>
        <dbReference type="EMBL" id="TXC78770.1"/>
    </source>
</evidence>
<proteinExistence type="predicted"/>
<sequence length="391" mass="44135">MEFTEPQEKVLAELKQIVKGYPIEGRLPADVVTDISQHKKAGKTEKIKALVCAVPEFTIFDGGLQHEFEAYNHVRIDDFISTLIHIALRNSPERAIQGAVDYAVNRKFKAFIGAVVPKLDIDSSFTFSNGITLMSSEEIPNQFVKKRIHWDDFIGMHRPETILCYIFEHPVPSTNDIDEVEKLFLNEEIEQIHLTAVLISLVVAKDSGCHIHEIIKFTEETVPLVNSGVMCHPRPVKSNGIIPNYFGALAFNDVDSLIKAFNGLPKPLQERLRVALNFLNYYKSNDSIVERAIFLRCSMESAFQVGNKSGIREKLSWRSAHLFCKNEAEKIEMYKKVRAIYSATSDSVHEGKFDGDLKDLAFAADIVKKAIVIQINGGQVNWDNTPIKEEN</sequence>